<dbReference type="FunCoup" id="H2ZGH8">
    <property type="interactions" value="14"/>
</dbReference>
<dbReference type="Pfam" id="PF11277">
    <property type="entry name" value="Med24_N"/>
    <property type="match status" value="1"/>
</dbReference>
<keyword evidence="6" id="KW-0804">Transcription</keyword>
<dbReference type="Ensembl" id="ENSCSAVT00000016876.1">
    <property type="protein sequence ID" value="ENSCSAVP00000016694.1"/>
    <property type="gene ID" value="ENSCSAVG00000009813.1"/>
</dbReference>
<comment type="subcellular location">
    <subcellularLocation>
        <location evidence="1">Nucleus</location>
    </subcellularLocation>
</comment>
<dbReference type="GO" id="GO:0060261">
    <property type="term" value="P:positive regulation of transcription initiation by RNA polymerase II"/>
    <property type="evidence" value="ECO:0007669"/>
    <property type="project" value="TreeGrafter"/>
</dbReference>
<evidence type="ECO:0000256" key="1">
    <source>
        <dbReference type="ARBA" id="ARBA00004123"/>
    </source>
</evidence>
<reference evidence="10" key="1">
    <citation type="submission" date="2003-08" db="EMBL/GenBank/DDBJ databases">
        <authorList>
            <person name="Birren B."/>
            <person name="Nusbaum C."/>
            <person name="Abebe A."/>
            <person name="Abouelleil A."/>
            <person name="Adekoya E."/>
            <person name="Ait-zahra M."/>
            <person name="Allen N."/>
            <person name="Allen T."/>
            <person name="An P."/>
            <person name="Anderson M."/>
            <person name="Anderson S."/>
            <person name="Arachchi H."/>
            <person name="Armbruster J."/>
            <person name="Bachantsang P."/>
            <person name="Baldwin J."/>
            <person name="Barry A."/>
            <person name="Bayul T."/>
            <person name="Blitshsteyn B."/>
            <person name="Bloom T."/>
            <person name="Blye J."/>
            <person name="Boguslavskiy L."/>
            <person name="Borowsky M."/>
            <person name="Boukhgalter B."/>
            <person name="Brunache A."/>
            <person name="Butler J."/>
            <person name="Calixte N."/>
            <person name="Calvo S."/>
            <person name="Camarata J."/>
            <person name="Campo K."/>
            <person name="Chang J."/>
            <person name="Cheshatsang Y."/>
            <person name="Citroen M."/>
            <person name="Collymore A."/>
            <person name="Considine T."/>
            <person name="Cook A."/>
            <person name="Cooke P."/>
            <person name="Corum B."/>
            <person name="Cuomo C."/>
            <person name="David R."/>
            <person name="Dawoe T."/>
            <person name="Degray S."/>
            <person name="Dodge S."/>
            <person name="Dooley K."/>
            <person name="Dorje P."/>
            <person name="Dorjee K."/>
            <person name="Dorris L."/>
            <person name="Duffey N."/>
            <person name="Dupes A."/>
            <person name="Elkins T."/>
            <person name="Engels R."/>
            <person name="Erickson J."/>
            <person name="Farina A."/>
            <person name="Faro S."/>
            <person name="Ferreira P."/>
            <person name="Fischer H."/>
            <person name="Fitzgerald M."/>
            <person name="Foley K."/>
            <person name="Gage D."/>
            <person name="Galagan J."/>
            <person name="Gearin G."/>
            <person name="Gnerre S."/>
            <person name="Gnirke A."/>
            <person name="Goyette A."/>
            <person name="Graham J."/>
            <person name="Grandbois E."/>
            <person name="Gyaltsen K."/>
            <person name="Hafez N."/>
            <person name="Hagopian D."/>
            <person name="Hagos B."/>
            <person name="Hall J."/>
            <person name="Hatcher B."/>
            <person name="Heller A."/>
            <person name="Higgins H."/>
            <person name="Honan T."/>
            <person name="Horn A."/>
            <person name="Houde N."/>
            <person name="Hughes L."/>
            <person name="Hulme W."/>
            <person name="Husby E."/>
            <person name="Iliev I."/>
            <person name="Jaffe D."/>
            <person name="Jones C."/>
            <person name="Kamal M."/>
            <person name="Kamat A."/>
            <person name="Kamvysselis M."/>
            <person name="Karlsson E."/>
            <person name="Kells C."/>
            <person name="Kieu A."/>
            <person name="Kisner P."/>
            <person name="Kodira C."/>
            <person name="Kulbokas E."/>
            <person name="Labutti K."/>
            <person name="Lama D."/>
            <person name="Landers T."/>
            <person name="Leger J."/>
            <person name="Levine S."/>
            <person name="Lewis D."/>
            <person name="Lewis T."/>
            <person name="Lindblad-toh K."/>
            <person name="Liu X."/>
            <person name="Lokyitsang T."/>
            <person name="Lokyitsang Y."/>
            <person name="Lucien O."/>
            <person name="Lui A."/>
            <person name="Ma L.J."/>
            <person name="Mabbitt R."/>
            <person name="Macdonald J."/>
            <person name="Maclean C."/>
            <person name="Major J."/>
            <person name="Manning J."/>
            <person name="Marabella R."/>
            <person name="Maru K."/>
            <person name="Matthews C."/>
            <person name="Mauceli E."/>
            <person name="Mccarthy M."/>
            <person name="Mcdonough S."/>
            <person name="Mcghee T."/>
            <person name="Meldrim J."/>
            <person name="Meneus L."/>
            <person name="Mesirov J."/>
            <person name="Mihalev A."/>
            <person name="Mihova T."/>
            <person name="Mikkelsen T."/>
            <person name="Mlenga V."/>
            <person name="Moru K."/>
            <person name="Mozes J."/>
            <person name="Mulrain L."/>
            <person name="Munson G."/>
            <person name="Naylor J."/>
            <person name="Newes C."/>
            <person name="Nguyen C."/>
            <person name="Nguyen N."/>
            <person name="Nguyen T."/>
            <person name="Nicol R."/>
            <person name="Nielsen C."/>
            <person name="Nizzari M."/>
            <person name="Norbu C."/>
            <person name="Norbu N."/>
            <person name="O'donnell P."/>
            <person name="Okoawo O."/>
            <person name="O'leary S."/>
            <person name="Omotosho B."/>
            <person name="O'neill K."/>
            <person name="Osman S."/>
            <person name="Parker S."/>
            <person name="Perrin D."/>
            <person name="Phunkhang P."/>
            <person name="Piqani B."/>
            <person name="Purcell S."/>
            <person name="Rachupka T."/>
            <person name="Ramasamy U."/>
            <person name="Rameau R."/>
            <person name="Ray V."/>
            <person name="Raymond C."/>
            <person name="Retta R."/>
            <person name="Richardson S."/>
            <person name="Rise C."/>
            <person name="Rodriguez J."/>
            <person name="Rogers J."/>
            <person name="Rogov P."/>
            <person name="Rutman M."/>
            <person name="Schupbach R."/>
            <person name="Seaman C."/>
            <person name="Settipalli S."/>
            <person name="Sharpe T."/>
            <person name="Sheridan J."/>
            <person name="Sherpa N."/>
            <person name="Shi J."/>
            <person name="Smirnov S."/>
            <person name="Smith C."/>
            <person name="Sougnez C."/>
            <person name="Spencer B."/>
            <person name="Stalker J."/>
            <person name="Stange-thomann N."/>
            <person name="Stavropoulos S."/>
            <person name="Stetson K."/>
            <person name="Stone C."/>
            <person name="Stone S."/>
            <person name="Stubbs M."/>
            <person name="Talamas J."/>
            <person name="Tchuinga P."/>
            <person name="Tenzing P."/>
            <person name="Tesfaye S."/>
            <person name="Theodore J."/>
            <person name="Thoulutsang Y."/>
            <person name="Topham K."/>
            <person name="Towey S."/>
            <person name="Tsamla T."/>
            <person name="Tsomo N."/>
            <person name="Vallee D."/>
            <person name="Vassiliev H."/>
            <person name="Venkataraman V."/>
            <person name="Vinson J."/>
            <person name="Vo A."/>
            <person name="Wade C."/>
            <person name="Wang S."/>
            <person name="Wangchuk T."/>
            <person name="Wangdi T."/>
            <person name="Whittaker C."/>
            <person name="Wilkinson J."/>
            <person name="Wu Y."/>
            <person name="Wyman D."/>
            <person name="Yadav S."/>
            <person name="Yang S."/>
            <person name="Yang X."/>
            <person name="Yeager S."/>
            <person name="Yee E."/>
            <person name="Young G."/>
            <person name="Zainoun J."/>
            <person name="Zembeck L."/>
            <person name="Zimmer A."/>
            <person name="Zody M."/>
            <person name="Lander E."/>
        </authorList>
    </citation>
    <scope>NUCLEOTIDE SEQUENCE [LARGE SCALE GENOMIC DNA]</scope>
</reference>
<dbReference type="HOGENOM" id="CLU_007484_0_0_1"/>
<evidence type="ECO:0000313" key="9">
    <source>
        <dbReference type="Ensembl" id="ENSCSAVP00000016694.1"/>
    </source>
</evidence>
<keyword evidence="4" id="KW-0805">Transcription regulation</keyword>
<accession>H2ZGH8</accession>
<sequence>QNSPGLKHLIITAWKERWTEKKWSIHVKKLITSSSDMFHLADVLVSQSFIGSSPNLLMLGYISYALDCGMLSYASVISAISKHEELSKIESTKGVYNLLQQCLQFVCNNKVTEDAMELCFSLRIVLQWLLRNIEQYLKGVRDIYGSAAEELIKLNCQTLELIATQPRTAGLLTIARFAESGIWNHIETDLAVIKNTSGQHPMYGEISTSCHHVSQLSKCSIAQKPVYKLQTSGAVYHSILTLILLEVEERKLTNVEGIVQQLMLLSNVHGLTTRKLIFRLIQACFMLYLDAVDTELEQEWCAMVFLRLPKIILQTKRTNYRHKISNNKIAEFNSDLEDALKMMLKLDSLLDTIDQLREGMNCIQLFTEQLMKKDRINESFHQELNKLRSEMMEGMPSNNGQERCLNPVILLKADSTIEQLVKLFSSADFSAEPENLLSTFAGMRTMSSFNALTAAAATTGQLADFASVLINCNNVMKSSSAETMKSAQIRAVLFDITFLMVCYMIKLYDKEAIIVSFNAQSKDEIPILLHWANTWWLDQINQISSVKYESDPSRVENLIQVLRNSQEFKLSMTKWNDICINLPQAVIELLIARQKGAIQLSEVIRACCFIRDGCPLAVTMSVIAAVARSARLVVAHKDHIKVLSTLVEKSSVQSQSNMMYNERYIFFQSLCETIVSDLLPSLKQDGSTLDKNKLHSEVLQQTLSTTRKIGWINRDGIAKFSECFNMLGVFGFMRQAMKHILKETRLNEITTTVDIVFGIMRLDIISTTMYLLKHGIPDFLKQDSQPLASPLGRAIAKMAVAGLDLALNESALQQKSQLPPSKRQNPFSQNVALNRQSGQHKVRRLFSCSTEHDLSIPGLTFDDPLVHILSEFIDVMWCSLEANTHGPQSEFVLEFVKLSLQASPLLSRTVKRLIPIPMIRELRYSLVNHSRELLFAACDLGNPEIRKLAAHAVCIS</sequence>
<evidence type="ECO:0000256" key="4">
    <source>
        <dbReference type="ARBA" id="ARBA00023015"/>
    </source>
</evidence>
<comment type="similarity">
    <text evidence="2">Belongs to the Mediator complex subunit 24 family.</text>
</comment>
<name>H2ZGH8_CIOSA</name>
<dbReference type="PANTHER" id="PTHR12898">
    <property type="entry name" value="MEDIATOR OF RNA POLYMERASE II TRANSCRIPTION SUBUNIT 24"/>
    <property type="match status" value="1"/>
</dbReference>
<dbReference type="GO" id="GO:0016592">
    <property type="term" value="C:mediator complex"/>
    <property type="evidence" value="ECO:0007669"/>
    <property type="project" value="InterPro"/>
</dbReference>
<dbReference type="AlphaFoldDB" id="H2ZGH8"/>
<reference evidence="9" key="2">
    <citation type="submission" date="2025-08" db="UniProtKB">
        <authorList>
            <consortium name="Ensembl"/>
        </authorList>
    </citation>
    <scope>IDENTIFICATION</scope>
</reference>
<evidence type="ECO:0000256" key="6">
    <source>
        <dbReference type="ARBA" id="ARBA00023163"/>
    </source>
</evidence>
<dbReference type="Proteomes" id="UP000007875">
    <property type="component" value="Unassembled WGS sequence"/>
</dbReference>
<reference evidence="9" key="3">
    <citation type="submission" date="2025-09" db="UniProtKB">
        <authorList>
            <consortium name="Ensembl"/>
        </authorList>
    </citation>
    <scope>IDENTIFICATION</scope>
</reference>
<dbReference type="GeneTree" id="ENSGT00390000016438"/>
<keyword evidence="7" id="KW-0539">Nucleus</keyword>
<keyword evidence="5" id="KW-0010">Activator</keyword>
<dbReference type="InParanoid" id="H2ZGH8"/>
<dbReference type="eggNOG" id="ENOG502QPJD">
    <property type="taxonomic scope" value="Eukaryota"/>
</dbReference>
<evidence type="ECO:0000256" key="8">
    <source>
        <dbReference type="ARBA" id="ARBA00031960"/>
    </source>
</evidence>
<dbReference type="PANTHER" id="PTHR12898:SF1">
    <property type="entry name" value="MEDIATOR OF RNA POLYMERASE II TRANSCRIPTION SUBUNIT 24"/>
    <property type="match status" value="1"/>
</dbReference>
<organism evidence="9 10">
    <name type="scientific">Ciona savignyi</name>
    <name type="common">Pacific transparent sea squirt</name>
    <dbReference type="NCBI Taxonomy" id="51511"/>
    <lineage>
        <taxon>Eukaryota</taxon>
        <taxon>Metazoa</taxon>
        <taxon>Chordata</taxon>
        <taxon>Tunicata</taxon>
        <taxon>Ascidiacea</taxon>
        <taxon>Phlebobranchia</taxon>
        <taxon>Cionidae</taxon>
        <taxon>Ciona</taxon>
    </lineage>
</organism>
<proteinExistence type="inferred from homology"/>
<dbReference type="GO" id="GO:0003712">
    <property type="term" value="F:transcription coregulator activity"/>
    <property type="evidence" value="ECO:0007669"/>
    <property type="project" value="TreeGrafter"/>
</dbReference>
<dbReference type="InterPro" id="IPR021429">
    <property type="entry name" value="Mediator_Med24"/>
</dbReference>
<evidence type="ECO:0000256" key="5">
    <source>
        <dbReference type="ARBA" id="ARBA00023159"/>
    </source>
</evidence>
<dbReference type="STRING" id="51511.ENSCSAVP00000016694"/>
<evidence type="ECO:0000313" key="10">
    <source>
        <dbReference type="Proteomes" id="UP000007875"/>
    </source>
</evidence>
<evidence type="ECO:0000256" key="7">
    <source>
        <dbReference type="ARBA" id="ARBA00023242"/>
    </source>
</evidence>
<protein>
    <recommendedName>
        <fullName evidence="3">Mediator of RNA polymerase II transcription subunit 24</fullName>
    </recommendedName>
    <alternativeName>
        <fullName evidence="8">Mediator complex subunit 24</fullName>
    </alternativeName>
</protein>
<dbReference type="OMA" id="WKERWTE"/>
<evidence type="ECO:0000256" key="2">
    <source>
        <dbReference type="ARBA" id="ARBA00007864"/>
    </source>
</evidence>
<keyword evidence="10" id="KW-1185">Reference proteome</keyword>
<evidence type="ECO:0000256" key="3">
    <source>
        <dbReference type="ARBA" id="ARBA00019693"/>
    </source>
</evidence>